<dbReference type="OrthoDB" id="7691746at2"/>
<keyword evidence="4" id="KW-0472">Membrane</keyword>
<protein>
    <submittedName>
        <fullName evidence="7">Methyl-accepting chemotaxis protein</fullName>
    </submittedName>
</protein>
<name>A0A2T5K646_9RHOB</name>
<comment type="caution">
    <text evidence="7">The sequence shown here is derived from an EMBL/GenBank/DDBJ whole genome shotgun (WGS) entry which is preliminary data.</text>
</comment>
<proteinExistence type="inferred from homology"/>
<sequence length="519" mass="55594">MKVTIRSKLVMAFAVVFVMSGLAVAISLFHLQRLDARMTQVINENVHQVVLAQRLSIGQYRVMASIRAHLLDRDADAAFRIETSVQEGRMVQRRALRELRDSAADETSREIVVRYNDLRKQIQRINNRAMIFSLGGNPEGAASYLRDNGASDLERSLETLSEELVAHKLAVLERVKAESEKDVRGTFALVMLIAALAGVLGSAAALWITLSIGRGLRRALALTQRVAQGDLSQGEEVRGRDEIADLLGASNSMLLKLREVVEEVGGTARDVAAASGRMASASGQLKSGTEEQAAATVEASAAVEQMVGNITQSEENAGMTARIASSSTDDARRCGEAVADAVRSMQEIAERIGIVGEIARQTDLLALNAAVEAARAGEQGRGFAVVAAEVRRLAERSAEAAAEISTRSAETARAAAGAGEMIDRLVPEIERTSNLVTDISVASRELSEGARQVSLAIDALDRVTQQTEAASRLLDEDADELATRARRLLTSVNYFRTGTEALAAEDDLAPAPQPLRAAA</sequence>
<dbReference type="GO" id="GO:0006935">
    <property type="term" value="P:chemotaxis"/>
    <property type="evidence" value="ECO:0007669"/>
    <property type="project" value="UniProtKB-KW"/>
</dbReference>
<dbReference type="SMART" id="SM00283">
    <property type="entry name" value="MA"/>
    <property type="match status" value="1"/>
</dbReference>
<dbReference type="Pfam" id="PF12729">
    <property type="entry name" value="4HB_MCP_1"/>
    <property type="match status" value="1"/>
</dbReference>
<dbReference type="PRINTS" id="PR00260">
    <property type="entry name" value="CHEMTRNSDUCR"/>
</dbReference>
<feature type="domain" description="HAMP" evidence="6">
    <location>
        <begin position="210"/>
        <end position="262"/>
    </location>
</feature>
<keyword evidence="8" id="KW-1185">Reference proteome</keyword>
<dbReference type="Gene3D" id="1.10.287.950">
    <property type="entry name" value="Methyl-accepting chemotaxis protein"/>
    <property type="match status" value="1"/>
</dbReference>
<reference evidence="7 8" key="1">
    <citation type="submission" date="2018-04" db="EMBL/GenBank/DDBJ databases">
        <title>Genomic Encyclopedia of Type Strains, Phase III (KMG-III): the genomes of soil and plant-associated and newly described type strains.</title>
        <authorList>
            <person name="Whitman W."/>
        </authorList>
    </citation>
    <scope>NUCLEOTIDE SEQUENCE [LARGE SCALE GENOMIC DNA]</scope>
    <source>
        <strain evidence="7 8">KA25</strain>
    </source>
</reference>
<dbReference type="InterPro" id="IPR004089">
    <property type="entry name" value="MCPsignal_dom"/>
</dbReference>
<comment type="similarity">
    <text evidence="2">Belongs to the methyl-accepting chemotaxis (MCP) protein family.</text>
</comment>
<keyword evidence="4" id="KW-0812">Transmembrane</keyword>
<dbReference type="CDD" id="cd06225">
    <property type="entry name" value="HAMP"/>
    <property type="match status" value="1"/>
</dbReference>
<dbReference type="Proteomes" id="UP000244060">
    <property type="component" value="Unassembled WGS sequence"/>
</dbReference>
<evidence type="ECO:0000256" key="2">
    <source>
        <dbReference type="ARBA" id="ARBA00029447"/>
    </source>
</evidence>
<evidence type="ECO:0000313" key="7">
    <source>
        <dbReference type="EMBL" id="PTR17839.1"/>
    </source>
</evidence>
<evidence type="ECO:0000256" key="1">
    <source>
        <dbReference type="ARBA" id="ARBA00022500"/>
    </source>
</evidence>
<dbReference type="AlphaFoldDB" id="A0A2T5K646"/>
<dbReference type="PROSITE" id="PS50885">
    <property type="entry name" value="HAMP"/>
    <property type="match status" value="1"/>
</dbReference>
<dbReference type="GO" id="GO:0005886">
    <property type="term" value="C:plasma membrane"/>
    <property type="evidence" value="ECO:0007669"/>
    <property type="project" value="TreeGrafter"/>
</dbReference>
<keyword evidence="4" id="KW-1133">Transmembrane helix</keyword>
<dbReference type="PANTHER" id="PTHR43531">
    <property type="entry name" value="PROTEIN ICFG"/>
    <property type="match status" value="1"/>
</dbReference>
<dbReference type="PROSITE" id="PS50111">
    <property type="entry name" value="CHEMOTAXIS_TRANSDUC_2"/>
    <property type="match status" value="1"/>
</dbReference>
<dbReference type="SUPFAM" id="SSF58104">
    <property type="entry name" value="Methyl-accepting chemotaxis protein (MCP) signaling domain"/>
    <property type="match status" value="1"/>
</dbReference>
<dbReference type="InterPro" id="IPR004090">
    <property type="entry name" value="Chemotax_Me-accpt_rcpt"/>
</dbReference>
<evidence type="ECO:0000259" key="5">
    <source>
        <dbReference type="PROSITE" id="PS50111"/>
    </source>
</evidence>
<evidence type="ECO:0000259" key="6">
    <source>
        <dbReference type="PROSITE" id="PS50885"/>
    </source>
</evidence>
<evidence type="ECO:0000313" key="8">
    <source>
        <dbReference type="Proteomes" id="UP000244060"/>
    </source>
</evidence>
<organism evidence="7 8">
    <name type="scientific">Cereibacter azotoformans</name>
    <dbReference type="NCBI Taxonomy" id="43057"/>
    <lineage>
        <taxon>Bacteria</taxon>
        <taxon>Pseudomonadati</taxon>
        <taxon>Pseudomonadota</taxon>
        <taxon>Alphaproteobacteria</taxon>
        <taxon>Rhodobacterales</taxon>
        <taxon>Paracoccaceae</taxon>
        <taxon>Cereibacter</taxon>
    </lineage>
</organism>
<keyword evidence="1" id="KW-0145">Chemotaxis</keyword>
<dbReference type="GO" id="GO:0007165">
    <property type="term" value="P:signal transduction"/>
    <property type="evidence" value="ECO:0007669"/>
    <property type="project" value="UniProtKB-KW"/>
</dbReference>
<dbReference type="EMBL" id="QAOT01000011">
    <property type="protein sequence ID" value="PTR17839.1"/>
    <property type="molecule type" value="Genomic_DNA"/>
</dbReference>
<gene>
    <name evidence="7" type="ORF">C8J28_111127</name>
</gene>
<feature type="domain" description="Methyl-accepting transducer" evidence="5">
    <location>
        <begin position="267"/>
        <end position="482"/>
    </location>
</feature>
<evidence type="ECO:0000256" key="3">
    <source>
        <dbReference type="PROSITE-ProRule" id="PRU00284"/>
    </source>
</evidence>
<evidence type="ECO:0000256" key="4">
    <source>
        <dbReference type="SAM" id="Phobius"/>
    </source>
</evidence>
<accession>A0A2T5K646</accession>
<dbReference type="InterPro" id="IPR024478">
    <property type="entry name" value="HlyB_4HB_MCP"/>
</dbReference>
<feature type="transmembrane region" description="Helical" evidence="4">
    <location>
        <begin position="187"/>
        <end position="210"/>
    </location>
</feature>
<dbReference type="Pfam" id="PF00015">
    <property type="entry name" value="MCPsignal"/>
    <property type="match status" value="1"/>
</dbReference>
<dbReference type="PANTHER" id="PTHR43531:SF11">
    <property type="entry name" value="METHYL-ACCEPTING CHEMOTAXIS PROTEIN 3"/>
    <property type="match status" value="1"/>
</dbReference>
<dbReference type="RefSeq" id="WP_108221283.1">
    <property type="nucleotide sequence ID" value="NZ_CP090022.1"/>
</dbReference>
<dbReference type="InterPro" id="IPR051310">
    <property type="entry name" value="MCP_chemotaxis"/>
</dbReference>
<keyword evidence="3" id="KW-0807">Transducer</keyword>
<dbReference type="InterPro" id="IPR003660">
    <property type="entry name" value="HAMP_dom"/>
</dbReference>
<dbReference type="GO" id="GO:0004888">
    <property type="term" value="F:transmembrane signaling receptor activity"/>
    <property type="evidence" value="ECO:0007669"/>
    <property type="project" value="InterPro"/>
</dbReference>